<dbReference type="RefSeq" id="WP_273910316.1">
    <property type="nucleotide sequence ID" value="NZ_JAMDGX010000025.1"/>
</dbReference>
<dbReference type="Proteomes" id="UP001148203">
    <property type="component" value="Unassembled WGS sequence"/>
</dbReference>
<reference evidence="1 2" key="1">
    <citation type="submission" date="2022-05" db="EMBL/GenBank/DDBJ databases">
        <title>Novel Pseudomonas spp. Isolated from a Rainbow Trout Aquaculture Facility.</title>
        <authorList>
            <person name="Testerman T."/>
            <person name="Graf J."/>
        </authorList>
    </citation>
    <scope>NUCLEOTIDE SEQUENCE [LARGE SCALE GENOMIC DNA]</scope>
    <source>
        <strain evidence="1 2">ID681</strain>
    </source>
</reference>
<proteinExistence type="predicted"/>
<accession>A0ABT5NYQ8</accession>
<sequence>MKDTDFEIDGDEFPINSELSCGQSTFCLGQTHMTFEDAAQTLEYKALVGNKPGRFLPKPFAQKTLRTPRFS</sequence>
<evidence type="ECO:0000313" key="2">
    <source>
        <dbReference type="Proteomes" id="UP001148203"/>
    </source>
</evidence>
<organism evidence="1 2">
    <name type="scientific">Pseudomonas fontis</name>
    <dbReference type="NCBI Taxonomy" id="2942633"/>
    <lineage>
        <taxon>Bacteria</taxon>
        <taxon>Pseudomonadati</taxon>
        <taxon>Pseudomonadota</taxon>
        <taxon>Gammaproteobacteria</taxon>
        <taxon>Pseudomonadales</taxon>
        <taxon>Pseudomonadaceae</taxon>
        <taxon>Pseudomonas</taxon>
    </lineage>
</organism>
<evidence type="ECO:0000313" key="1">
    <source>
        <dbReference type="EMBL" id="MDD0993323.1"/>
    </source>
</evidence>
<comment type="caution">
    <text evidence="1">The sequence shown here is derived from an EMBL/GenBank/DDBJ whole genome shotgun (WGS) entry which is preliminary data.</text>
</comment>
<gene>
    <name evidence="1" type="ORF">M5G11_22615</name>
</gene>
<protein>
    <submittedName>
        <fullName evidence="1">Uncharacterized protein</fullName>
    </submittedName>
</protein>
<name>A0ABT5NYQ8_9PSED</name>
<keyword evidence="2" id="KW-1185">Reference proteome</keyword>
<dbReference type="EMBL" id="JAMDGY010000086">
    <property type="protein sequence ID" value="MDD0993323.1"/>
    <property type="molecule type" value="Genomic_DNA"/>
</dbReference>